<dbReference type="InterPro" id="IPR001264">
    <property type="entry name" value="Glyco_trans_51"/>
</dbReference>
<dbReference type="Gene3D" id="1.10.3810.10">
    <property type="entry name" value="Biosynthetic peptidoglycan transglycosylase-like"/>
    <property type="match status" value="1"/>
</dbReference>
<keyword evidence="9" id="KW-0573">Peptidoglycan synthesis</keyword>
<dbReference type="SUPFAM" id="SSF56601">
    <property type="entry name" value="beta-lactamase/transpeptidase-like"/>
    <property type="match status" value="1"/>
</dbReference>
<evidence type="ECO:0000256" key="11">
    <source>
        <dbReference type="ARBA" id="ARBA00023268"/>
    </source>
</evidence>
<keyword evidence="15" id="KW-0812">Transmembrane</keyword>
<dbReference type="PANTHER" id="PTHR32282">
    <property type="entry name" value="BINDING PROTEIN TRANSPEPTIDASE, PUTATIVE-RELATED"/>
    <property type="match status" value="1"/>
</dbReference>
<evidence type="ECO:0000256" key="8">
    <source>
        <dbReference type="ARBA" id="ARBA00022960"/>
    </source>
</evidence>
<keyword evidence="15" id="KW-1133">Transmembrane helix</keyword>
<evidence type="ECO:0000256" key="7">
    <source>
        <dbReference type="ARBA" id="ARBA00022801"/>
    </source>
</evidence>
<dbReference type="InterPro" id="IPR001460">
    <property type="entry name" value="PCN-bd_Tpept"/>
</dbReference>
<evidence type="ECO:0000313" key="18">
    <source>
        <dbReference type="EMBL" id="MBP1081026.1"/>
    </source>
</evidence>
<keyword evidence="2" id="KW-1003">Cell membrane</keyword>
<evidence type="ECO:0000256" key="13">
    <source>
        <dbReference type="ARBA" id="ARBA00034000"/>
    </source>
</evidence>
<evidence type="ECO:0000256" key="1">
    <source>
        <dbReference type="ARBA" id="ARBA00004236"/>
    </source>
</evidence>
<keyword evidence="11" id="KW-0511">Multifunctional enzyme</keyword>
<comment type="caution">
    <text evidence="18">The sequence shown here is derived from an EMBL/GenBank/DDBJ whole genome shotgun (WGS) entry which is preliminary data.</text>
</comment>
<reference evidence="18 19" key="1">
    <citation type="submission" date="2021-01" db="EMBL/GenBank/DDBJ databases">
        <title>Genomic Encyclopedia of Type Strains, Phase IV (KMG-IV): sequencing the most valuable type-strain genomes for metagenomic binning, comparative biology and taxonomic classification.</title>
        <authorList>
            <person name="Goeker M."/>
        </authorList>
    </citation>
    <scope>NUCLEOTIDE SEQUENCE [LARGE SCALE GENOMIC DNA]</scope>
    <source>
        <strain evidence="18 19">DSM 103394</strain>
    </source>
</reference>
<comment type="catalytic activity">
    <reaction evidence="14">
        <text>[GlcNAc-(1-&gt;4)-Mur2Ac(oyl-L-Ala-gamma-D-Glu-L-Lys-D-Ala-D-Ala)](n)-di-trans,octa-cis-undecaprenyl diphosphate + beta-D-GlcNAc-(1-&gt;4)-Mur2Ac(oyl-L-Ala-gamma-D-Glu-L-Lys-D-Ala-D-Ala)-di-trans,octa-cis-undecaprenyl diphosphate = [GlcNAc-(1-&gt;4)-Mur2Ac(oyl-L-Ala-gamma-D-Glu-L-Lys-D-Ala-D-Ala)](n+1)-di-trans,octa-cis-undecaprenyl diphosphate + di-trans,octa-cis-undecaprenyl diphosphate + H(+)</text>
        <dbReference type="Rhea" id="RHEA:23708"/>
        <dbReference type="Rhea" id="RHEA-COMP:9602"/>
        <dbReference type="Rhea" id="RHEA-COMP:9603"/>
        <dbReference type="ChEBI" id="CHEBI:15378"/>
        <dbReference type="ChEBI" id="CHEBI:58405"/>
        <dbReference type="ChEBI" id="CHEBI:60033"/>
        <dbReference type="ChEBI" id="CHEBI:78435"/>
        <dbReference type="EC" id="2.4.99.28"/>
    </reaction>
</comment>
<name>A0ABS4CV46_9BACI</name>
<feature type="domain" description="Penicillin-binding protein transpeptidase" evidence="16">
    <location>
        <begin position="357"/>
        <end position="594"/>
    </location>
</feature>
<accession>A0ABS4CV46</accession>
<gene>
    <name evidence="18" type="ORF">JOC74_001519</name>
</gene>
<organism evidence="18 19">
    <name type="scientific">Bacillus capparidis</name>
    <dbReference type="NCBI Taxonomy" id="1840411"/>
    <lineage>
        <taxon>Bacteria</taxon>
        <taxon>Bacillati</taxon>
        <taxon>Bacillota</taxon>
        <taxon>Bacilli</taxon>
        <taxon>Bacillales</taxon>
        <taxon>Bacillaceae</taxon>
        <taxon>Bacillus</taxon>
    </lineage>
</organism>
<keyword evidence="3" id="KW-0121">Carboxypeptidase</keyword>
<dbReference type="Gene3D" id="3.40.710.10">
    <property type="entry name" value="DD-peptidase/beta-lactamase superfamily"/>
    <property type="match status" value="1"/>
</dbReference>
<dbReference type="Proteomes" id="UP000674416">
    <property type="component" value="Unassembled WGS sequence"/>
</dbReference>
<evidence type="ECO:0000256" key="4">
    <source>
        <dbReference type="ARBA" id="ARBA00022670"/>
    </source>
</evidence>
<evidence type="ECO:0000256" key="14">
    <source>
        <dbReference type="ARBA" id="ARBA00049902"/>
    </source>
</evidence>
<evidence type="ECO:0000256" key="9">
    <source>
        <dbReference type="ARBA" id="ARBA00022984"/>
    </source>
</evidence>
<keyword evidence="5" id="KW-0328">Glycosyltransferase</keyword>
<evidence type="ECO:0000313" key="19">
    <source>
        <dbReference type="Proteomes" id="UP000674416"/>
    </source>
</evidence>
<keyword evidence="7" id="KW-0378">Hydrolase</keyword>
<keyword evidence="8" id="KW-0133">Cell shape</keyword>
<dbReference type="InterPro" id="IPR050396">
    <property type="entry name" value="Glycosyltr_51/Transpeptidase"/>
</dbReference>
<dbReference type="Pfam" id="PF00912">
    <property type="entry name" value="Transgly"/>
    <property type="match status" value="1"/>
</dbReference>
<dbReference type="Pfam" id="PF00905">
    <property type="entry name" value="Transpeptidase"/>
    <property type="match status" value="1"/>
</dbReference>
<dbReference type="SUPFAM" id="SSF53955">
    <property type="entry name" value="Lysozyme-like"/>
    <property type="match status" value="1"/>
</dbReference>
<evidence type="ECO:0000256" key="10">
    <source>
        <dbReference type="ARBA" id="ARBA00023136"/>
    </source>
</evidence>
<keyword evidence="19" id="KW-1185">Reference proteome</keyword>
<dbReference type="RefSeq" id="WP_225970216.1">
    <property type="nucleotide sequence ID" value="NZ_JAFDST010000002.1"/>
</dbReference>
<dbReference type="InterPro" id="IPR023346">
    <property type="entry name" value="Lysozyme-like_dom_sf"/>
</dbReference>
<dbReference type="InterPro" id="IPR036950">
    <property type="entry name" value="PBP_transglycosylase"/>
</dbReference>
<proteinExistence type="predicted"/>
<keyword evidence="10 15" id="KW-0472">Membrane</keyword>
<comment type="subcellular location">
    <subcellularLocation>
        <location evidence="1">Cell membrane</location>
    </subcellularLocation>
</comment>
<feature type="transmembrane region" description="Helical" evidence="15">
    <location>
        <begin position="12"/>
        <end position="33"/>
    </location>
</feature>
<evidence type="ECO:0000259" key="17">
    <source>
        <dbReference type="Pfam" id="PF00912"/>
    </source>
</evidence>
<evidence type="ECO:0000256" key="3">
    <source>
        <dbReference type="ARBA" id="ARBA00022645"/>
    </source>
</evidence>
<dbReference type="EMBL" id="JAFDST010000002">
    <property type="protein sequence ID" value="MBP1081026.1"/>
    <property type="molecule type" value="Genomic_DNA"/>
</dbReference>
<keyword evidence="6" id="KW-0808">Transferase</keyword>
<evidence type="ECO:0000256" key="15">
    <source>
        <dbReference type="SAM" id="Phobius"/>
    </source>
</evidence>
<dbReference type="InterPro" id="IPR012338">
    <property type="entry name" value="Beta-lactam/transpept-like"/>
</dbReference>
<dbReference type="PANTHER" id="PTHR32282:SF11">
    <property type="entry name" value="PENICILLIN-BINDING PROTEIN 1B"/>
    <property type="match status" value="1"/>
</dbReference>
<evidence type="ECO:0000256" key="2">
    <source>
        <dbReference type="ARBA" id="ARBA00022475"/>
    </source>
</evidence>
<keyword evidence="12" id="KW-0961">Cell wall biogenesis/degradation</keyword>
<dbReference type="NCBIfam" id="TIGR02074">
    <property type="entry name" value="PBP_1a_fam"/>
    <property type="match status" value="1"/>
</dbReference>
<evidence type="ECO:0000256" key="12">
    <source>
        <dbReference type="ARBA" id="ARBA00023316"/>
    </source>
</evidence>
<keyword evidence="4" id="KW-0645">Protease</keyword>
<sequence length="631" mass="72080">MARLSRKRVTILRAALGWIMLACLIPLFVLALIRSGEEVGQMKSLGQVLDEKVELSKIDLVQNSYIYDRDEDLISEVVNDENRMIVPFEDIPDAVKNIFLTSEDQNFYEHRGIDFNGIARAALANLKKGEIDQGGSTITQQLSRNLYLNHERTYNRKLTELLYSYQLEKELSKDEILYYYLNTIFFNHGVYGIGSAAEYYFNKPLKSLTLAEMAFICAIPNNPSLYDPLKHFDHTKDRQIRLLDGLKKAGKISDKELKSAAAEDIKLSIKEKKNVFPDYVTYVNDEFKELVAENEGYNKRINKAKPEEKKAIEEELNKRISTVLKSGVKIYTAMDPYMQKRVTERVNSMLPYQDIQGAAVVINHQTHQITALSGGKDYQKFDFNRAYQAFRQPGSSIKPLLDYGPYIEETGATTNSLIDARKFCSNEYCPNNYNEKTYGTVSLRTAFKYSYNTPAVRILDRIGVKTGFSYLEPYHFQELHKEDYRLPSALGGLTVGVSPLEMTDAYTTFANDGSYTKSHAIKKVTDLKGKVLYEWKDKPQQIFSKRTNDQMRKLLTAVVKEGTGRKANFSSPYIGGKTGTSNDYHDIWFIGLTDQYSMGVWVGKDQLGNVESIYKSGPHLSIWRQTMNISY</sequence>
<evidence type="ECO:0000256" key="5">
    <source>
        <dbReference type="ARBA" id="ARBA00022676"/>
    </source>
</evidence>
<protein>
    <submittedName>
        <fullName evidence="18">Penicillin-binding protein 1A</fullName>
    </submittedName>
</protein>
<evidence type="ECO:0000259" key="16">
    <source>
        <dbReference type="Pfam" id="PF00905"/>
    </source>
</evidence>
<evidence type="ECO:0000256" key="6">
    <source>
        <dbReference type="ARBA" id="ARBA00022679"/>
    </source>
</evidence>
<feature type="domain" description="Glycosyl transferase family 51" evidence="17">
    <location>
        <begin position="72"/>
        <end position="244"/>
    </location>
</feature>
<comment type="catalytic activity">
    <reaction evidence="13">
        <text>Preferential cleavage: (Ac)2-L-Lys-D-Ala-|-D-Ala. Also transpeptidation of peptidyl-alanyl moieties that are N-acyl substituents of D-alanine.</text>
        <dbReference type="EC" id="3.4.16.4"/>
    </reaction>
</comment>